<gene>
    <name evidence="9" type="ORF">GA0070621_1489</name>
</gene>
<dbReference type="GO" id="GO:0022857">
    <property type="term" value="F:transmembrane transporter activity"/>
    <property type="evidence" value="ECO:0007669"/>
    <property type="project" value="InterPro"/>
</dbReference>
<dbReference type="InterPro" id="IPR011701">
    <property type="entry name" value="MFS"/>
</dbReference>
<dbReference type="CDD" id="cd17329">
    <property type="entry name" value="MFS_MdtH_MDR_like"/>
    <property type="match status" value="1"/>
</dbReference>
<dbReference type="AlphaFoldDB" id="A0A1A8ZEY2"/>
<keyword evidence="3" id="KW-1003">Cell membrane</keyword>
<evidence type="ECO:0000256" key="6">
    <source>
        <dbReference type="ARBA" id="ARBA00023136"/>
    </source>
</evidence>
<dbReference type="PANTHER" id="PTHR23517:SF2">
    <property type="entry name" value="MULTIDRUG RESISTANCE PROTEIN MDTH"/>
    <property type="match status" value="1"/>
</dbReference>
<dbReference type="InterPro" id="IPR036259">
    <property type="entry name" value="MFS_trans_sf"/>
</dbReference>
<dbReference type="EMBL" id="LT594324">
    <property type="protein sequence ID" value="SBT42361.1"/>
    <property type="molecule type" value="Genomic_DNA"/>
</dbReference>
<evidence type="ECO:0000313" key="9">
    <source>
        <dbReference type="EMBL" id="SBT42361.1"/>
    </source>
</evidence>
<dbReference type="PROSITE" id="PS00216">
    <property type="entry name" value="SUGAR_TRANSPORT_1"/>
    <property type="match status" value="1"/>
</dbReference>
<proteinExistence type="predicted"/>
<keyword evidence="5 7" id="KW-1133">Transmembrane helix</keyword>
<evidence type="ECO:0000259" key="8">
    <source>
        <dbReference type="PROSITE" id="PS50850"/>
    </source>
</evidence>
<dbReference type="Proteomes" id="UP000198765">
    <property type="component" value="Chromosome I"/>
</dbReference>
<comment type="subcellular location">
    <subcellularLocation>
        <location evidence="1">Cell membrane</location>
        <topology evidence="1">Multi-pass membrane protein</topology>
    </subcellularLocation>
</comment>
<feature type="transmembrane region" description="Helical" evidence="7">
    <location>
        <begin position="234"/>
        <end position="255"/>
    </location>
</feature>
<feature type="transmembrane region" description="Helical" evidence="7">
    <location>
        <begin position="159"/>
        <end position="179"/>
    </location>
</feature>
<dbReference type="InterPro" id="IPR005829">
    <property type="entry name" value="Sugar_transporter_CS"/>
</dbReference>
<organism evidence="9 10">
    <name type="scientific">Micromonospora narathiwatensis</name>
    <dbReference type="NCBI Taxonomy" id="299146"/>
    <lineage>
        <taxon>Bacteria</taxon>
        <taxon>Bacillati</taxon>
        <taxon>Actinomycetota</taxon>
        <taxon>Actinomycetes</taxon>
        <taxon>Micromonosporales</taxon>
        <taxon>Micromonosporaceae</taxon>
        <taxon>Micromonospora</taxon>
    </lineage>
</organism>
<feature type="transmembrane region" description="Helical" evidence="7">
    <location>
        <begin position="67"/>
        <end position="90"/>
    </location>
</feature>
<dbReference type="GO" id="GO:0005886">
    <property type="term" value="C:plasma membrane"/>
    <property type="evidence" value="ECO:0007669"/>
    <property type="project" value="UniProtKB-SubCell"/>
</dbReference>
<feature type="transmembrane region" description="Helical" evidence="7">
    <location>
        <begin position="185"/>
        <end position="203"/>
    </location>
</feature>
<dbReference type="InterPro" id="IPR020846">
    <property type="entry name" value="MFS_dom"/>
</dbReference>
<feature type="transmembrane region" description="Helical" evidence="7">
    <location>
        <begin position="387"/>
        <end position="406"/>
    </location>
</feature>
<protein>
    <submittedName>
        <fullName evidence="9">Predicted arabinose efflux permease, MFS family</fullName>
    </submittedName>
</protein>
<reference evidence="9 10" key="1">
    <citation type="submission" date="2016-06" db="EMBL/GenBank/DDBJ databases">
        <authorList>
            <person name="Kjaerup R.B."/>
            <person name="Dalgaard T.S."/>
            <person name="Juul-Madsen H.R."/>
        </authorList>
    </citation>
    <scope>NUCLEOTIDE SEQUENCE [LARGE SCALE GENOMIC DNA]</scope>
    <source>
        <strain evidence="9 10">DSM 45248</strain>
    </source>
</reference>
<feature type="transmembrane region" description="Helical" evidence="7">
    <location>
        <begin position="267"/>
        <end position="287"/>
    </location>
</feature>
<keyword evidence="4 7" id="KW-0812">Transmembrane</keyword>
<dbReference type="PANTHER" id="PTHR23517">
    <property type="entry name" value="RESISTANCE PROTEIN MDTM, PUTATIVE-RELATED-RELATED"/>
    <property type="match status" value="1"/>
</dbReference>
<evidence type="ECO:0000256" key="1">
    <source>
        <dbReference type="ARBA" id="ARBA00004651"/>
    </source>
</evidence>
<dbReference type="PROSITE" id="PS50850">
    <property type="entry name" value="MFS"/>
    <property type="match status" value="1"/>
</dbReference>
<feature type="transmembrane region" description="Helical" evidence="7">
    <location>
        <begin position="121"/>
        <end position="147"/>
    </location>
</feature>
<evidence type="ECO:0000313" key="10">
    <source>
        <dbReference type="Proteomes" id="UP000198765"/>
    </source>
</evidence>
<dbReference type="Pfam" id="PF07690">
    <property type="entry name" value="MFS_1"/>
    <property type="match status" value="1"/>
</dbReference>
<feature type="transmembrane region" description="Helical" evidence="7">
    <location>
        <begin position="299"/>
        <end position="332"/>
    </location>
</feature>
<accession>A0A1A8ZEY2</accession>
<feature type="domain" description="Major facilitator superfamily (MFS) profile" evidence="8">
    <location>
        <begin position="32"/>
        <end position="411"/>
    </location>
</feature>
<evidence type="ECO:0000256" key="7">
    <source>
        <dbReference type="SAM" id="Phobius"/>
    </source>
</evidence>
<name>A0A1A8ZEY2_9ACTN</name>
<evidence type="ECO:0000256" key="3">
    <source>
        <dbReference type="ARBA" id="ARBA00022475"/>
    </source>
</evidence>
<dbReference type="PATRIC" id="fig|299146.4.peg.1541"/>
<dbReference type="InterPro" id="IPR050171">
    <property type="entry name" value="MFS_Transporters"/>
</dbReference>
<keyword evidence="10" id="KW-1185">Reference proteome</keyword>
<evidence type="ECO:0000256" key="5">
    <source>
        <dbReference type="ARBA" id="ARBA00022989"/>
    </source>
</evidence>
<evidence type="ECO:0000256" key="4">
    <source>
        <dbReference type="ARBA" id="ARBA00022692"/>
    </source>
</evidence>
<keyword evidence="2" id="KW-0813">Transport</keyword>
<keyword evidence="6 7" id="KW-0472">Membrane</keyword>
<feature type="transmembrane region" description="Helical" evidence="7">
    <location>
        <begin position="33"/>
        <end position="55"/>
    </location>
</feature>
<sequence length="432" mass="45027">MTAMANGHYADDARGWGMTAWWRQTGGGLPRTFWYLWTATLINRLGSFVAIYLGVYLVSVRHFDPSYAGMVIGLHGAGSALGTLVGGIVADRWGRRPAMLSGNVAAAATALGLGLTGRPVAIAALTLALGLFLGVARPAFTATIIDVVGERDRLRALTLNYWAINIGFSVAATVAGVLIRADPLLLFVLNAAVLLGTAALIALKVPESRPAPDAVGPRVRADRGGLGAVLRDRVFLTFTALTGLIWLCIEANAMLPVALRADGLPASAYGPVIAVNGLMIVAGQLFVPRLIARFDRSRTIAMAAVVIGAGFVVTAMADTVLLYALSVLVWTLGEMMMTPANSALTADLSPAAQRGRYQGVYSLGYAFASFAGPTVSGLVTGRFGDTALWLGLGGLALLVALGNLVAGPTRTRRIEGLRAPTPALARPEPAPV</sequence>
<dbReference type="Gene3D" id="1.20.1250.20">
    <property type="entry name" value="MFS general substrate transporter like domains"/>
    <property type="match status" value="1"/>
</dbReference>
<dbReference type="SUPFAM" id="SSF103473">
    <property type="entry name" value="MFS general substrate transporter"/>
    <property type="match status" value="1"/>
</dbReference>
<evidence type="ECO:0000256" key="2">
    <source>
        <dbReference type="ARBA" id="ARBA00022448"/>
    </source>
</evidence>